<dbReference type="InterPro" id="IPR011006">
    <property type="entry name" value="CheY-like_superfamily"/>
</dbReference>
<dbReference type="InterPro" id="IPR001789">
    <property type="entry name" value="Sig_transdc_resp-reg_receiver"/>
</dbReference>
<dbReference type="PANTHER" id="PTHR33121:SF70">
    <property type="entry name" value="SIGNALING PROTEIN YKOW"/>
    <property type="match status" value="1"/>
</dbReference>
<comment type="caution">
    <text evidence="4">The sequence shown here is derived from an EMBL/GenBank/DDBJ whole genome shotgun (WGS) entry which is preliminary data.</text>
</comment>
<dbReference type="SMART" id="SM00448">
    <property type="entry name" value="REC"/>
    <property type="match status" value="1"/>
</dbReference>
<feature type="domain" description="EAL" evidence="3">
    <location>
        <begin position="484"/>
        <end position="737"/>
    </location>
</feature>
<sequence>MNRDKDLFEFDEEADTPDTLDKSRWTVLSVEDNPLFQQTLVHTLKNMLIQGHNIEVLTATNSEEARYIIEQRLDINIVFLDVVMETDDAGLQLVNVIRHTLNNPIIRIILLTGQPGQAPSRQVMERYDIDDYWIKTELREDNLFNTLNGNLKTWRRMEELRTAREGMENVVAASQAISRRHDALQFSQTVLDEIDRIIGISDGGIMSLELDDLVSNPTRSEIIVATGQFKYLIGQPIDVLNNDLMLRQIQRAIKYRKHQFHGYCSVLFFAHEQPESINYVIVVRSIVPLTEADIHLLKVFGENIFNGFANLALTENLNELAYKHRQTKIHNRNWLYKELSDSTYWDRASQIVLITLSNLSDITVTFGEEFTIELLKVVDKELTALPGVQALALISRDAFAILLDDDNEFTAETFNVFLKNKVDINGRDYNIIAKAVSSRLVSSLNRSPEQLLSQLESHLSRFKLSHSTSFHSVELDKGDLISEQLQLLNAFNRGLNNKEIKAFLQPKVDMQSGKLIGFEALARWFTPMGEMIPPDVFIPIAETSGLIEELDKTILLDCCHALKKLQSVGVTVPISFNVSSHELLLGGFANSILSLIQAEGVAPHQLDIEITETSAMVDYEQVSVVLKQFIDIGMDVSIDDFGTGFSSLSHITELAATTLKIDKSFIEYLGEKDASVHVVEMIIRIASRFGLKVIAEGVETELHRDKLLELGCFNAQGYFYARPMPIEEAIQWALRHQ</sequence>
<dbReference type="Gene3D" id="3.40.50.2300">
    <property type="match status" value="1"/>
</dbReference>
<dbReference type="SUPFAM" id="SSF141868">
    <property type="entry name" value="EAL domain-like"/>
    <property type="match status" value="1"/>
</dbReference>
<evidence type="ECO:0000313" key="4">
    <source>
        <dbReference type="EMBL" id="HEC73699.1"/>
    </source>
</evidence>
<dbReference type="PROSITE" id="PS50883">
    <property type="entry name" value="EAL"/>
    <property type="match status" value="1"/>
</dbReference>
<dbReference type="Pfam" id="PF11849">
    <property type="entry name" value="DUF3369"/>
    <property type="match status" value="1"/>
</dbReference>
<dbReference type="SMART" id="SM00052">
    <property type="entry name" value="EAL"/>
    <property type="match status" value="1"/>
</dbReference>
<name>A0A7C1VWM3_9GAMM</name>
<protein>
    <submittedName>
        <fullName evidence="4">EAL domain-containing protein</fullName>
    </submittedName>
</protein>
<dbReference type="InterPro" id="IPR050706">
    <property type="entry name" value="Cyclic-di-GMP_PDE-like"/>
</dbReference>
<dbReference type="InterPro" id="IPR035919">
    <property type="entry name" value="EAL_sf"/>
</dbReference>
<dbReference type="SUPFAM" id="SSF52172">
    <property type="entry name" value="CheY-like"/>
    <property type="match status" value="1"/>
</dbReference>
<gene>
    <name evidence="4" type="ORF">ENI26_04905</name>
</gene>
<dbReference type="Proteomes" id="UP000886384">
    <property type="component" value="Unassembled WGS sequence"/>
</dbReference>
<dbReference type="InterPro" id="IPR021800">
    <property type="entry name" value="DUF3369"/>
</dbReference>
<evidence type="ECO:0000256" key="1">
    <source>
        <dbReference type="PROSITE-ProRule" id="PRU00169"/>
    </source>
</evidence>
<dbReference type="Gene3D" id="3.20.20.450">
    <property type="entry name" value="EAL domain"/>
    <property type="match status" value="1"/>
</dbReference>
<dbReference type="Pfam" id="PF00072">
    <property type="entry name" value="Response_reg"/>
    <property type="match status" value="1"/>
</dbReference>
<proteinExistence type="predicted"/>
<evidence type="ECO:0000259" key="2">
    <source>
        <dbReference type="PROSITE" id="PS50110"/>
    </source>
</evidence>
<feature type="modified residue" description="4-aspartylphosphate" evidence="1">
    <location>
        <position position="81"/>
    </location>
</feature>
<dbReference type="AlphaFoldDB" id="A0A7C1VWM3"/>
<dbReference type="PROSITE" id="PS50110">
    <property type="entry name" value="RESPONSE_REGULATORY"/>
    <property type="match status" value="1"/>
</dbReference>
<dbReference type="InterPro" id="IPR001633">
    <property type="entry name" value="EAL_dom"/>
</dbReference>
<dbReference type="InterPro" id="IPR043128">
    <property type="entry name" value="Rev_trsase/Diguanyl_cyclase"/>
</dbReference>
<dbReference type="EMBL" id="DRHY01000103">
    <property type="protein sequence ID" value="HEC73699.1"/>
    <property type="molecule type" value="Genomic_DNA"/>
</dbReference>
<reference evidence="4" key="1">
    <citation type="journal article" date="2020" name="mSystems">
        <title>Genome- and Community-Level Interaction Insights into Carbon Utilization and Element Cycling Functions of Hydrothermarchaeota in Hydrothermal Sediment.</title>
        <authorList>
            <person name="Zhou Z."/>
            <person name="Liu Y."/>
            <person name="Xu W."/>
            <person name="Pan J."/>
            <person name="Luo Z.H."/>
            <person name="Li M."/>
        </authorList>
    </citation>
    <scope>NUCLEOTIDE SEQUENCE [LARGE SCALE GENOMIC DNA]</scope>
    <source>
        <strain evidence="4">HyVt-380</strain>
    </source>
</reference>
<feature type="domain" description="Response regulatory" evidence="2">
    <location>
        <begin position="26"/>
        <end position="150"/>
    </location>
</feature>
<dbReference type="Pfam" id="PF00563">
    <property type="entry name" value="EAL"/>
    <property type="match status" value="1"/>
</dbReference>
<evidence type="ECO:0000259" key="3">
    <source>
        <dbReference type="PROSITE" id="PS50883"/>
    </source>
</evidence>
<dbReference type="GO" id="GO:0000160">
    <property type="term" value="P:phosphorelay signal transduction system"/>
    <property type="evidence" value="ECO:0007669"/>
    <property type="project" value="InterPro"/>
</dbReference>
<dbReference type="CDD" id="cd01948">
    <property type="entry name" value="EAL"/>
    <property type="match status" value="1"/>
</dbReference>
<keyword evidence="1" id="KW-0597">Phosphoprotein</keyword>
<dbReference type="GO" id="GO:0071111">
    <property type="term" value="F:cyclic-guanylate-specific phosphodiesterase activity"/>
    <property type="evidence" value="ECO:0007669"/>
    <property type="project" value="InterPro"/>
</dbReference>
<organism evidence="4">
    <name type="scientific">Methylophaga aminisulfidivorans</name>
    <dbReference type="NCBI Taxonomy" id="230105"/>
    <lineage>
        <taxon>Bacteria</taxon>
        <taxon>Pseudomonadati</taxon>
        <taxon>Pseudomonadota</taxon>
        <taxon>Gammaproteobacteria</taxon>
        <taxon>Thiotrichales</taxon>
        <taxon>Piscirickettsiaceae</taxon>
        <taxon>Methylophaga</taxon>
    </lineage>
</organism>
<dbReference type="Gene3D" id="3.30.70.270">
    <property type="match status" value="1"/>
</dbReference>
<dbReference type="PANTHER" id="PTHR33121">
    <property type="entry name" value="CYCLIC DI-GMP PHOSPHODIESTERASE PDEF"/>
    <property type="match status" value="1"/>
</dbReference>
<accession>A0A7C1VWM3</accession>